<dbReference type="SUPFAM" id="SSF51004">
    <property type="entry name" value="C-terminal (heme d1) domain of cytochrome cd1-nitrite reductase"/>
    <property type="match status" value="1"/>
</dbReference>
<dbReference type="InterPro" id="IPR048433">
    <property type="entry name" value="YNCE-like_beta-prop"/>
</dbReference>
<evidence type="ECO:0000313" key="4">
    <source>
        <dbReference type="EMBL" id="MBK9984293.1"/>
    </source>
</evidence>
<gene>
    <name evidence="4" type="ORF">IPP15_18330</name>
</gene>
<dbReference type="PANTHER" id="PTHR47197">
    <property type="entry name" value="PROTEIN NIRF"/>
    <property type="match status" value="1"/>
</dbReference>
<organism evidence="4 5">
    <name type="scientific">Candidatus Opimibacter skivensis</name>
    <dbReference type="NCBI Taxonomy" id="2982028"/>
    <lineage>
        <taxon>Bacteria</taxon>
        <taxon>Pseudomonadati</taxon>
        <taxon>Bacteroidota</taxon>
        <taxon>Saprospiria</taxon>
        <taxon>Saprospirales</taxon>
        <taxon>Saprospiraceae</taxon>
        <taxon>Candidatus Opimibacter</taxon>
    </lineage>
</organism>
<comment type="caution">
    <text evidence="4">The sequence shown here is derived from an EMBL/GenBank/DDBJ whole genome shotgun (WGS) entry which is preliminary data.</text>
</comment>
<sequence>MIKVVLYILVSVLFSIPLFLFSQTSEKVLLPNGWSLTPAGHSIPLGDLPLNIAVSGSKKLIAVTNNGQSVQSIQLIDVQNEIILDNIEISKSWYGLKFSRDEKFLYASGGNDNWIYKYGIENHKLIIRDTILLGKPWPEKISPAGIDIDDRNHKMYVVTKDNKSLYVVDLITKRIEHQVELGAEAYTCLLSPDTKELYISLWGGSRILIYSPASYSIISSIPIGSNPNELLLSKNGKYLFVANANDNSVSVVDIKNRKVLEVLNAALYPDSPTGSASNGLALCGDEKTLYVANADNNTLAVFDVSKIGTSKAKGFIPVGWYPTNVKVVNHKIFVTNGKGYSSFPNPNGPKPADKEQNVAYQKGDIEAQRKVEYIGGLMKGNMSILDEPNTAQLAEYSKMVYENTPFSKDIEMKAHGEEGNPIPMNVGDPSPIKYVFYVVKENRTYDQVLGDMPQGNGDTSLVLFGENITPNQHKLANEFVLMDNFYVDGEVSADGHNWSLSANATDYLEKTWPTGYGDRGGDYDAEGARAIANPKDGFLWDYCKRANVTYRTYGEFADDYKANIPVLEGHFCPFFTSWDMTVRDTVRFHQWKRDFESLLSENKLPQLNTLRFITDHTEGMEKGRPTVFAHVADNDLAVGMFVEYLSKSSIWDKCAIFILEDDAQNGCDHVDAHRSPAYVAGGFVKRNFVDHTMYSTSSMLRTIELILGLPPMSQYDAAAEPMWRCFSHSLDKRPFYSVKANIDLNDINSSNSTGFEGYHKFDFSKEDLNPDLLFSEAIWKAVKGEESVMPAPKRSAFLMTSDD</sequence>
<dbReference type="InterPro" id="IPR051200">
    <property type="entry name" value="Host-pathogen_enzymatic-act"/>
</dbReference>
<evidence type="ECO:0000256" key="1">
    <source>
        <dbReference type="ARBA" id="ARBA00022729"/>
    </source>
</evidence>
<feature type="domain" description="YNCE-like beta-propeller" evidence="3">
    <location>
        <begin position="17"/>
        <end position="330"/>
    </location>
</feature>
<dbReference type="SUPFAM" id="SSF53649">
    <property type="entry name" value="Alkaline phosphatase-like"/>
    <property type="match status" value="1"/>
</dbReference>
<dbReference type="GO" id="GO:0016788">
    <property type="term" value="F:hydrolase activity, acting on ester bonds"/>
    <property type="evidence" value="ECO:0007669"/>
    <property type="project" value="InterPro"/>
</dbReference>
<dbReference type="Proteomes" id="UP000808337">
    <property type="component" value="Unassembled WGS sequence"/>
</dbReference>
<dbReference type="InterPro" id="IPR017850">
    <property type="entry name" value="Alkaline_phosphatase_core_sf"/>
</dbReference>
<dbReference type="EMBL" id="JADKGY010000029">
    <property type="protein sequence ID" value="MBK9984293.1"/>
    <property type="molecule type" value="Genomic_DNA"/>
</dbReference>
<reference evidence="4 5" key="1">
    <citation type="submission" date="2020-10" db="EMBL/GenBank/DDBJ databases">
        <title>Connecting structure to function with the recovery of over 1000 high-quality activated sludge metagenome-assembled genomes encoding full-length rRNA genes using long-read sequencing.</title>
        <authorList>
            <person name="Singleton C.M."/>
            <person name="Petriglieri F."/>
            <person name="Kristensen J.M."/>
            <person name="Kirkegaard R.H."/>
            <person name="Michaelsen T.Y."/>
            <person name="Andersen M.H."/>
            <person name="Karst S.M."/>
            <person name="Dueholm M.S."/>
            <person name="Nielsen P.H."/>
            <person name="Albertsen M."/>
        </authorList>
    </citation>
    <scope>NUCLEOTIDE SEQUENCE [LARGE SCALE GENOMIC DNA]</scope>
    <source>
        <strain evidence="4">Ribe_18-Q3-R11-54_MAXAC.273</strain>
    </source>
</reference>
<dbReference type="AlphaFoldDB" id="A0A9D7SYH0"/>
<protein>
    <submittedName>
        <fullName evidence="4">Bifunctional YncE family protein/alkaline phosphatase family protein</fullName>
    </submittedName>
</protein>
<dbReference type="Pfam" id="PF21783">
    <property type="entry name" value="YNCE"/>
    <property type="match status" value="1"/>
</dbReference>
<dbReference type="PANTHER" id="PTHR47197:SF3">
    <property type="entry name" value="DIHYDRO-HEME D1 DEHYDROGENASE"/>
    <property type="match status" value="1"/>
</dbReference>
<proteinExistence type="predicted"/>
<accession>A0A9D7SYH0</accession>
<name>A0A9D7SYH0_9BACT</name>
<dbReference type="Gene3D" id="3.40.720.10">
    <property type="entry name" value="Alkaline Phosphatase, subunit A"/>
    <property type="match status" value="2"/>
</dbReference>
<dbReference type="Gene3D" id="2.130.10.10">
    <property type="entry name" value="YVTN repeat-like/Quinoprotein amine dehydrogenase"/>
    <property type="match status" value="2"/>
</dbReference>
<keyword evidence="1" id="KW-0732">Signal</keyword>
<dbReference type="InterPro" id="IPR007312">
    <property type="entry name" value="Phosphoesterase"/>
</dbReference>
<dbReference type="InterPro" id="IPR011048">
    <property type="entry name" value="Haem_d1_sf"/>
</dbReference>
<evidence type="ECO:0000259" key="3">
    <source>
        <dbReference type="Pfam" id="PF21783"/>
    </source>
</evidence>
<dbReference type="Pfam" id="PF04185">
    <property type="entry name" value="Phosphoesterase"/>
    <property type="match status" value="1"/>
</dbReference>
<evidence type="ECO:0000256" key="2">
    <source>
        <dbReference type="ARBA" id="ARBA00022801"/>
    </source>
</evidence>
<evidence type="ECO:0000313" key="5">
    <source>
        <dbReference type="Proteomes" id="UP000808337"/>
    </source>
</evidence>
<keyword evidence="2" id="KW-0378">Hydrolase</keyword>
<dbReference type="InterPro" id="IPR015943">
    <property type="entry name" value="WD40/YVTN_repeat-like_dom_sf"/>
</dbReference>